<organism evidence="2 3">
    <name type="scientific">Candidatus Collierbacteria bacterium GW2011_GWC2_43_12</name>
    <dbReference type="NCBI Taxonomy" id="1618390"/>
    <lineage>
        <taxon>Bacteria</taxon>
        <taxon>Candidatus Collieribacteriota</taxon>
    </lineage>
</organism>
<dbReference type="PATRIC" id="fig|1618390.3.peg.907"/>
<dbReference type="GO" id="GO:0003677">
    <property type="term" value="F:DNA binding"/>
    <property type="evidence" value="ECO:0007669"/>
    <property type="project" value="InterPro"/>
</dbReference>
<dbReference type="PANTHER" id="PTHR30461">
    <property type="entry name" value="DNA-INVERTASE FROM LAMBDOID PROPHAGE"/>
    <property type="match status" value="1"/>
</dbReference>
<dbReference type="InterPro" id="IPR038109">
    <property type="entry name" value="DNA_bind_recomb_sf"/>
</dbReference>
<dbReference type="CDD" id="cd00338">
    <property type="entry name" value="Ser_Recombinase"/>
    <property type="match status" value="1"/>
</dbReference>
<dbReference type="SMART" id="SM00857">
    <property type="entry name" value="Resolvase"/>
    <property type="match status" value="1"/>
</dbReference>
<dbReference type="Pfam" id="PF13408">
    <property type="entry name" value="Zn_ribbon_recom"/>
    <property type="match status" value="1"/>
</dbReference>
<accession>A0A0G1F9G4</accession>
<dbReference type="EMBL" id="LCFK01000061">
    <property type="protein sequence ID" value="KKS91751.1"/>
    <property type="molecule type" value="Genomic_DNA"/>
</dbReference>
<evidence type="ECO:0000313" key="3">
    <source>
        <dbReference type="Proteomes" id="UP000033980"/>
    </source>
</evidence>
<name>A0A0G1F9G4_9BACT</name>
<dbReference type="InterPro" id="IPR025827">
    <property type="entry name" value="Zn_ribbon_recom_dom"/>
</dbReference>
<feature type="domain" description="Resolvase/invertase-type recombinase catalytic" evidence="1">
    <location>
        <begin position="2"/>
        <end position="147"/>
    </location>
</feature>
<proteinExistence type="predicted"/>
<dbReference type="InterPro" id="IPR036162">
    <property type="entry name" value="Resolvase-like_N_sf"/>
</dbReference>
<dbReference type="AlphaFoldDB" id="A0A0G1F9G4"/>
<protein>
    <submittedName>
        <fullName evidence="2">Recombinase</fullName>
    </submittedName>
</protein>
<dbReference type="SUPFAM" id="SSF53041">
    <property type="entry name" value="Resolvase-like"/>
    <property type="match status" value="1"/>
</dbReference>
<comment type="caution">
    <text evidence="2">The sequence shown here is derived from an EMBL/GenBank/DDBJ whole genome shotgun (WGS) entry which is preliminary data.</text>
</comment>
<evidence type="ECO:0000313" key="2">
    <source>
        <dbReference type="EMBL" id="KKS91751.1"/>
    </source>
</evidence>
<dbReference type="Pfam" id="PF00239">
    <property type="entry name" value="Resolvase"/>
    <property type="match status" value="1"/>
</dbReference>
<dbReference type="PROSITE" id="PS51736">
    <property type="entry name" value="RECOMBINASES_3"/>
    <property type="match status" value="1"/>
</dbReference>
<dbReference type="Gene3D" id="3.90.1750.20">
    <property type="entry name" value="Putative Large Serine Recombinase, Chain B, Domain 2"/>
    <property type="match status" value="1"/>
</dbReference>
<reference evidence="2 3" key="1">
    <citation type="journal article" date="2015" name="Nature">
        <title>rRNA introns, odd ribosomes, and small enigmatic genomes across a large radiation of phyla.</title>
        <authorList>
            <person name="Brown C.T."/>
            <person name="Hug L.A."/>
            <person name="Thomas B.C."/>
            <person name="Sharon I."/>
            <person name="Castelle C.J."/>
            <person name="Singh A."/>
            <person name="Wilkins M.J."/>
            <person name="Williams K.H."/>
            <person name="Banfield J.F."/>
        </authorList>
    </citation>
    <scope>NUCLEOTIDE SEQUENCE [LARGE SCALE GENOMIC DNA]</scope>
</reference>
<dbReference type="InterPro" id="IPR050639">
    <property type="entry name" value="SSR_resolvase"/>
</dbReference>
<dbReference type="InterPro" id="IPR011109">
    <property type="entry name" value="DNA_bind_recombinase_dom"/>
</dbReference>
<dbReference type="InterPro" id="IPR006119">
    <property type="entry name" value="Resolv_N"/>
</dbReference>
<dbReference type="Proteomes" id="UP000033980">
    <property type="component" value="Unassembled WGS sequence"/>
</dbReference>
<sequence length="493" mass="56653">MKYFIYCRKSSEAEDRQILSIESQESELKQLAEREGFEVAEIYKESKSAKEPGRPVFNGMLSTIEKLGEVSLIVWKLDRLARNPVDEGQLKWLLQKGVISQIKTPERTYYPNDNVLITAVEFGMANQYIRDLSTNVKRGNKTKLEKGEWPNHAPLGYKNDKATKTISIDKKTSKYIQRAFALYATGAYNLKQISETLYEEGLRTASGLKIRKGHFHKMFGNPFYYGMMLRNGKIYKGNHKPLIDKQTFDKVADVLLGKLHSKKQKHFFHLRGFLKCANCGCMLTASKKKGHDYYYCTNGKEICDQHKGYLRSEVLDTLVAEQFKKIQWDEEMIEMAYEALKAKQNSNKTYVESATETLRNQLKLTQERQLKLLDSFMDGLTPKALYETKLKQLSNEEVIIVDQLEKIGKNGNGKNGLELARTFLLASNSAEKEYTEANDERKQKLAEKLLWNLNIENRKTVSSLLKMPYQGMVTIGVNRNFETMLGVMDLNLG</sequence>
<dbReference type="Gene3D" id="3.40.50.1390">
    <property type="entry name" value="Resolvase, N-terminal catalytic domain"/>
    <property type="match status" value="1"/>
</dbReference>
<dbReference type="PANTHER" id="PTHR30461:SF23">
    <property type="entry name" value="DNA RECOMBINASE-RELATED"/>
    <property type="match status" value="1"/>
</dbReference>
<dbReference type="Pfam" id="PF07508">
    <property type="entry name" value="Recombinase"/>
    <property type="match status" value="1"/>
</dbReference>
<evidence type="ECO:0000259" key="1">
    <source>
        <dbReference type="PROSITE" id="PS51736"/>
    </source>
</evidence>
<gene>
    <name evidence="2" type="ORF">UV68_C0061G0001</name>
</gene>
<dbReference type="GO" id="GO:0000150">
    <property type="term" value="F:DNA strand exchange activity"/>
    <property type="evidence" value="ECO:0007669"/>
    <property type="project" value="InterPro"/>
</dbReference>